<dbReference type="PROSITE" id="PS51704">
    <property type="entry name" value="GP_PDE"/>
    <property type="match status" value="1"/>
</dbReference>
<dbReference type="OrthoDB" id="3268277at2"/>
<feature type="domain" description="GP-PDE" evidence="1">
    <location>
        <begin position="11"/>
        <end position="247"/>
    </location>
</feature>
<reference evidence="2" key="2">
    <citation type="submission" date="2020-09" db="EMBL/GenBank/DDBJ databases">
        <authorList>
            <person name="Sun Q."/>
            <person name="Zhou Y."/>
        </authorList>
    </citation>
    <scope>NUCLEOTIDE SEQUENCE</scope>
    <source>
        <strain evidence="2">CGMCC 1.14988</strain>
    </source>
</reference>
<proteinExistence type="predicted"/>
<dbReference type="GO" id="GO:0008889">
    <property type="term" value="F:glycerophosphodiester phosphodiesterase activity"/>
    <property type="evidence" value="ECO:0007669"/>
    <property type="project" value="TreeGrafter"/>
</dbReference>
<evidence type="ECO:0000259" key="1">
    <source>
        <dbReference type="PROSITE" id="PS51704"/>
    </source>
</evidence>
<evidence type="ECO:0000313" key="3">
    <source>
        <dbReference type="Proteomes" id="UP000650511"/>
    </source>
</evidence>
<comment type="caution">
    <text evidence="2">The sequence shown here is derived from an EMBL/GenBank/DDBJ whole genome shotgun (WGS) entry which is preliminary data.</text>
</comment>
<dbReference type="SUPFAM" id="SSF51695">
    <property type="entry name" value="PLC-like phosphodiesterases"/>
    <property type="match status" value="1"/>
</dbReference>
<accession>A0A8J3A7N1</accession>
<name>A0A8J3A7N1_9ACTN</name>
<dbReference type="InterPro" id="IPR017946">
    <property type="entry name" value="PLC-like_Pdiesterase_TIM-brl"/>
</dbReference>
<dbReference type="PANTHER" id="PTHR46320:SF1">
    <property type="entry name" value="GLYCEROPHOSPHODIESTER PHOSPHODIESTERASE 1"/>
    <property type="match status" value="1"/>
</dbReference>
<evidence type="ECO:0000313" key="2">
    <source>
        <dbReference type="EMBL" id="GGI05667.1"/>
    </source>
</evidence>
<dbReference type="InterPro" id="IPR030395">
    <property type="entry name" value="GP_PDE_dom"/>
</dbReference>
<protein>
    <submittedName>
        <fullName evidence="2">Glycerophosphoryl diester phosphodiesterase</fullName>
    </submittedName>
</protein>
<dbReference type="GO" id="GO:0070291">
    <property type="term" value="P:N-acylethanolamine metabolic process"/>
    <property type="evidence" value="ECO:0007669"/>
    <property type="project" value="TreeGrafter"/>
</dbReference>
<dbReference type="GO" id="GO:0006644">
    <property type="term" value="P:phospholipid metabolic process"/>
    <property type="evidence" value="ECO:0007669"/>
    <property type="project" value="TreeGrafter"/>
</dbReference>
<dbReference type="GO" id="GO:0005886">
    <property type="term" value="C:plasma membrane"/>
    <property type="evidence" value="ECO:0007669"/>
    <property type="project" value="TreeGrafter"/>
</dbReference>
<dbReference type="GO" id="GO:0006580">
    <property type="term" value="P:ethanolamine metabolic process"/>
    <property type="evidence" value="ECO:0007669"/>
    <property type="project" value="TreeGrafter"/>
</dbReference>
<dbReference type="EMBL" id="BMHA01000005">
    <property type="protein sequence ID" value="GGI05667.1"/>
    <property type="molecule type" value="Genomic_DNA"/>
</dbReference>
<dbReference type="PANTHER" id="PTHR46320">
    <property type="entry name" value="GLYCEROPHOSPHODIESTER PHOSPHODIESTERASE 1"/>
    <property type="match status" value="1"/>
</dbReference>
<organism evidence="2 3">
    <name type="scientific">Egicoccus halophilus</name>
    <dbReference type="NCBI Taxonomy" id="1670830"/>
    <lineage>
        <taxon>Bacteria</taxon>
        <taxon>Bacillati</taxon>
        <taxon>Actinomycetota</taxon>
        <taxon>Nitriliruptoria</taxon>
        <taxon>Egicoccales</taxon>
        <taxon>Egicoccaceae</taxon>
        <taxon>Egicoccus</taxon>
    </lineage>
</organism>
<sequence length="247" mass="26310">MEPSAPDWLRQVPLAHRGLHGPQVPENSLAAFRAAAAADYGVELDVMLAGDGTPVVVHDAVLTRLTGDGRRVGELDLATLRTLRLRDGDGAVTDETVPTLPEALAALDGHPAMVEVKSVRLRAGRLERAVAEVLDAHDGPACVASFNPATVGFFTRRRPALTRVLTATAAEDQRLPAVVRRRLAQLRDAATVRPHAISYDLAGLPNAATDAWRAAGGTLVTWTVADADDLARARALADNVIFEHVRP</sequence>
<reference evidence="2" key="1">
    <citation type="journal article" date="2014" name="Int. J. Syst. Evol. Microbiol.">
        <title>Complete genome sequence of Corynebacterium casei LMG S-19264T (=DSM 44701T), isolated from a smear-ripened cheese.</title>
        <authorList>
            <consortium name="US DOE Joint Genome Institute (JGI-PGF)"/>
            <person name="Walter F."/>
            <person name="Albersmeier A."/>
            <person name="Kalinowski J."/>
            <person name="Ruckert C."/>
        </authorList>
    </citation>
    <scope>NUCLEOTIDE SEQUENCE</scope>
    <source>
        <strain evidence="2">CGMCC 1.14988</strain>
    </source>
</reference>
<dbReference type="AlphaFoldDB" id="A0A8J3A7N1"/>
<dbReference type="Gene3D" id="3.20.20.190">
    <property type="entry name" value="Phosphatidylinositol (PI) phosphodiesterase"/>
    <property type="match status" value="1"/>
</dbReference>
<dbReference type="Pfam" id="PF03009">
    <property type="entry name" value="GDPD"/>
    <property type="match status" value="1"/>
</dbReference>
<dbReference type="Proteomes" id="UP000650511">
    <property type="component" value="Unassembled WGS sequence"/>
</dbReference>
<dbReference type="RefSeq" id="WP_130648489.1">
    <property type="nucleotide sequence ID" value="NZ_BMHA01000005.1"/>
</dbReference>
<keyword evidence="3" id="KW-1185">Reference proteome</keyword>
<gene>
    <name evidence="2" type="ORF">GCM10011354_15230</name>
</gene>